<dbReference type="EMBL" id="BMLM01000007">
    <property type="protein sequence ID" value="GGN89952.1"/>
    <property type="molecule type" value="Genomic_DNA"/>
</dbReference>
<protein>
    <recommendedName>
        <fullName evidence="4">Flagellar protein FlgN</fullName>
    </recommendedName>
</protein>
<feature type="coiled-coil region" evidence="1">
    <location>
        <begin position="17"/>
        <end position="64"/>
    </location>
</feature>
<keyword evidence="3" id="KW-1185">Reference proteome</keyword>
<sequence>MDVLIKFEDLGTLNDYLKQIIAEFDAAEDRADQLEGAIGDPYGRNDLREAVEDFEDRWDDKRDELRDGMKSVQEHVQGVIDGFTDWDVETAASMTEQG</sequence>
<organism evidence="2 3">
    <name type="scientific">Agrococcus terreus</name>
    <dbReference type="NCBI Taxonomy" id="574649"/>
    <lineage>
        <taxon>Bacteria</taxon>
        <taxon>Bacillati</taxon>
        <taxon>Actinomycetota</taxon>
        <taxon>Actinomycetes</taxon>
        <taxon>Micrococcales</taxon>
        <taxon>Microbacteriaceae</taxon>
        <taxon>Agrococcus</taxon>
    </lineage>
</organism>
<accession>A0ABQ2KQ05</accession>
<gene>
    <name evidence="2" type="ORF">GCM10010968_27110</name>
</gene>
<evidence type="ECO:0000256" key="1">
    <source>
        <dbReference type="SAM" id="Coils"/>
    </source>
</evidence>
<name>A0ABQ2KQ05_9MICO</name>
<dbReference type="RefSeq" id="WP_188718886.1">
    <property type="nucleotide sequence ID" value="NZ_BAABBD010000001.1"/>
</dbReference>
<comment type="caution">
    <text evidence="2">The sequence shown here is derived from an EMBL/GenBank/DDBJ whole genome shotgun (WGS) entry which is preliminary data.</text>
</comment>
<dbReference type="Proteomes" id="UP000626982">
    <property type="component" value="Unassembled WGS sequence"/>
</dbReference>
<keyword evidence="1" id="KW-0175">Coiled coil</keyword>
<evidence type="ECO:0008006" key="4">
    <source>
        <dbReference type="Google" id="ProtNLM"/>
    </source>
</evidence>
<evidence type="ECO:0000313" key="2">
    <source>
        <dbReference type="EMBL" id="GGN89952.1"/>
    </source>
</evidence>
<reference evidence="3" key="1">
    <citation type="journal article" date="2019" name="Int. J. Syst. Evol. Microbiol.">
        <title>The Global Catalogue of Microorganisms (GCM) 10K type strain sequencing project: providing services to taxonomists for standard genome sequencing and annotation.</title>
        <authorList>
            <consortium name="The Broad Institute Genomics Platform"/>
            <consortium name="The Broad Institute Genome Sequencing Center for Infectious Disease"/>
            <person name="Wu L."/>
            <person name="Ma J."/>
        </authorList>
    </citation>
    <scope>NUCLEOTIDE SEQUENCE [LARGE SCALE GENOMIC DNA]</scope>
    <source>
        <strain evidence="3">CGMCC 1.6960</strain>
    </source>
</reference>
<evidence type="ECO:0000313" key="3">
    <source>
        <dbReference type="Proteomes" id="UP000626982"/>
    </source>
</evidence>
<proteinExistence type="predicted"/>